<protein>
    <recommendedName>
        <fullName evidence="1">Glutaredoxin-like protein</fullName>
    </recommendedName>
</protein>
<organism evidence="2 3">
    <name type="scientific">Orbilia brochopaga</name>
    <dbReference type="NCBI Taxonomy" id="3140254"/>
    <lineage>
        <taxon>Eukaryota</taxon>
        <taxon>Fungi</taxon>
        <taxon>Dikarya</taxon>
        <taxon>Ascomycota</taxon>
        <taxon>Pezizomycotina</taxon>
        <taxon>Orbiliomycetes</taxon>
        <taxon>Orbiliales</taxon>
        <taxon>Orbiliaceae</taxon>
        <taxon>Orbilia</taxon>
    </lineage>
</organism>
<gene>
    <name evidence="2" type="ORF">TWF696_007661</name>
</gene>
<keyword evidence="3" id="KW-1185">Reference proteome</keyword>
<dbReference type="InterPro" id="IPR052565">
    <property type="entry name" value="Glutaredoxin-like_YDR286C"/>
</dbReference>
<accession>A0AAV9UQA7</accession>
<dbReference type="PANTHER" id="PTHR33558">
    <property type="entry name" value="GLUTAREDOXIN-LIKE PROTEIN C5ORF63 HOMOLOG"/>
    <property type="match status" value="1"/>
</dbReference>
<evidence type="ECO:0000313" key="3">
    <source>
        <dbReference type="Proteomes" id="UP001375240"/>
    </source>
</evidence>
<keyword evidence="1" id="KW-0249">Electron transport</keyword>
<name>A0AAV9UQA7_9PEZI</name>
<dbReference type="PANTHER" id="PTHR33558:SF1">
    <property type="entry name" value="GLUTAREDOXIN-LIKE PROTEIN C5ORF63 HOMOLOG"/>
    <property type="match status" value="1"/>
</dbReference>
<dbReference type="Pfam" id="PF05768">
    <property type="entry name" value="Glrx-like"/>
    <property type="match status" value="1"/>
</dbReference>
<dbReference type="SUPFAM" id="SSF52833">
    <property type="entry name" value="Thioredoxin-like"/>
    <property type="match status" value="1"/>
</dbReference>
<comment type="caution">
    <text evidence="2">The sequence shown here is derived from an EMBL/GenBank/DDBJ whole genome shotgun (WGS) entry which is preliminary data.</text>
</comment>
<keyword evidence="1" id="KW-0813">Transport</keyword>
<evidence type="ECO:0000256" key="1">
    <source>
        <dbReference type="RuleBase" id="RU363082"/>
    </source>
</evidence>
<dbReference type="EMBL" id="JAVHNQ010000006">
    <property type="protein sequence ID" value="KAK6344013.1"/>
    <property type="molecule type" value="Genomic_DNA"/>
</dbReference>
<dbReference type="InterPro" id="IPR036249">
    <property type="entry name" value="Thioredoxin-like_sf"/>
</dbReference>
<proteinExistence type="inferred from homology"/>
<evidence type="ECO:0000313" key="2">
    <source>
        <dbReference type="EMBL" id="KAK6344013.1"/>
    </source>
</evidence>
<reference evidence="2 3" key="1">
    <citation type="submission" date="2019-10" db="EMBL/GenBank/DDBJ databases">
        <authorList>
            <person name="Palmer J.M."/>
        </authorList>
    </citation>
    <scope>NUCLEOTIDE SEQUENCE [LARGE SCALE GENOMIC DNA]</scope>
    <source>
        <strain evidence="2 3">TWF696</strain>
    </source>
</reference>
<dbReference type="Gene3D" id="3.40.30.10">
    <property type="entry name" value="Glutaredoxin"/>
    <property type="match status" value="1"/>
</dbReference>
<dbReference type="InterPro" id="IPR008554">
    <property type="entry name" value="Glutaredoxin-like"/>
</dbReference>
<sequence length="96" mass="10958">MVHPSLILRSLRLTLFTKSNCGLCITAKEAVANFRKANNEIQYNEVDIFGPGNEKWHDAYVFDVPVLHLEKNNGSKILKLMHRFTEDDIASKAKEI</sequence>
<dbReference type="AlphaFoldDB" id="A0AAV9UQA7"/>
<dbReference type="Proteomes" id="UP001375240">
    <property type="component" value="Unassembled WGS sequence"/>
</dbReference>
<comment type="similarity">
    <text evidence="1">Belongs to the glutaredoxin family.</text>
</comment>